<evidence type="ECO:0000256" key="2">
    <source>
        <dbReference type="ARBA" id="ARBA00010617"/>
    </source>
</evidence>
<evidence type="ECO:0000313" key="12">
    <source>
        <dbReference type="Proteomes" id="UP000247810"/>
    </source>
</evidence>
<dbReference type="VEuPathDB" id="FungiDB:BO71DRAFT_449503"/>
<dbReference type="GO" id="GO:0045122">
    <property type="term" value="P:aflatoxin biosynthetic process"/>
    <property type="evidence" value="ECO:0007669"/>
    <property type="project" value="UniProtKB-ARBA"/>
</dbReference>
<dbReference type="PANTHER" id="PTHR24305">
    <property type="entry name" value="CYTOCHROME P450"/>
    <property type="match status" value="1"/>
</dbReference>
<keyword evidence="3 8" id="KW-0349">Heme</keyword>
<accession>A0A319DD13</accession>
<keyword evidence="10" id="KW-0812">Transmembrane</keyword>
<dbReference type="InterPro" id="IPR050121">
    <property type="entry name" value="Cytochrome_P450_monoxygenase"/>
</dbReference>
<keyword evidence="10" id="KW-0472">Membrane</keyword>
<name>A0A319DD13_9EURO</name>
<dbReference type="Proteomes" id="UP000247810">
    <property type="component" value="Unassembled WGS sequence"/>
</dbReference>
<evidence type="ECO:0000256" key="4">
    <source>
        <dbReference type="ARBA" id="ARBA00022723"/>
    </source>
</evidence>
<dbReference type="AlphaFoldDB" id="A0A319DD13"/>
<dbReference type="InterPro" id="IPR002401">
    <property type="entry name" value="Cyt_P450_E_grp-I"/>
</dbReference>
<keyword evidence="6 8" id="KW-0408">Iron</keyword>
<keyword evidence="10" id="KW-1133">Transmembrane helix</keyword>
<dbReference type="PRINTS" id="PR00385">
    <property type="entry name" value="P450"/>
</dbReference>
<dbReference type="SUPFAM" id="SSF48264">
    <property type="entry name" value="Cytochrome P450"/>
    <property type="match status" value="1"/>
</dbReference>
<evidence type="ECO:0000256" key="8">
    <source>
        <dbReference type="PIRSR" id="PIRSR602401-1"/>
    </source>
</evidence>
<dbReference type="GO" id="GO:0005506">
    <property type="term" value="F:iron ion binding"/>
    <property type="evidence" value="ECO:0007669"/>
    <property type="project" value="InterPro"/>
</dbReference>
<proteinExistence type="inferred from homology"/>
<gene>
    <name evidence="11" type="ORF">BO71DRAFT_449503</name>
</gene>
<dbReference type="PROSITE" id="PS00086">
    <property type="entry name" value="CYTOCHROME_P450"/>
    <property type="match status" value="1"/>
</dbReference>
<evidence type="ECO:0000256" key="5">
    <source>
        <dbReference type="ARBA" id="ARBA00023002"/>
    </source>
</evidence>
<dbReference type="GO" id="GO:0016705">
    <property type="term" value="F:oxidoreductase activity, acting on paired donors, with incorporation or reduction of molecular oxygen"/>
    <property type="evidence" value="ECO:0007669"/>
    <property type="project" value="InterPro"/>
</dbReference>
<keyword evidence="5 9" id="KW-0560">Oxidoreductase</keyword>
<comment type="cofactor">
    <cofactor evidence="1 8">
        <name>heme</name>
        <dbReference type="ChEBI" id="CHEBI:30413"/>
    </cofactor>
</comment>
<evidence type="ECO:0000313" key="11">
    <source>
        <dbReference type="EMBL" id="PYH95259.1"/>
    </source>
</evidence>
<feature type="binding site" description="axial binding residue" evidence="8">
    <location>
        <position position="444"/>
    </location>
    <ligand>
        <name>heme</name>
        <dbReference type="ChEBI" id="CHEBI:30413"/>
    </ligand>
    <ligandPart>
        <name>Fe</name>
        <dbReference type="ChEBI" id="CHEBI:18248"/>
    </ligandPart>
</feature>
<sequence>MALISDVPMLGLAPFLSWLPLLLLSLPIWQAIYNIFLHPLRKYPGPKFAAVSSVYSTYWDCIGKHHAQIKDLHDQYGDVIRWAPGTLVYRNPNAWTEIYGHRKHGAESFQKDPKFYRPGPSGVSLIGANDTDHARQRRLLSHAFSDKALSEQEPLIQSYVDLLITRLRAMAKASKLLDIAEWYDYTAFDIIGDLTFGESLSCLQDSRYHSWVPLILQTLKASVFVRVILNYIPPWLLRPLFPPRLKEMRNSHYRLAAERLDRRVNMQTDRPDFMSYILKHNDERGMTEAEIQGIAAILMVAGTETSATWLSGCTYYLLKTPPVYKKLQEEIRGSFHKHEDITFLSVAQLPYLQCVIEESLRIYPPGSGFLPRQVLGAGAYINGQYVPGGTTVGVCVFSTLRSSNNFVDPDSFLPERWMLNNRDPRFDADKREAMQPFSHGPRNCIGRNLAYTEMRLILARILWEFDLTLGDGCSNWEKQAAYVAWQKEPLMVKLTPARNGLVMYLGLGVST</sequence>
<dbReference type="STRING" id="1448320.A0A319DD13"/>
<evidence type="ECO:0000256" key="6">
    <source>
        <dbReference type="ARBA" id="ARBA00023004"/>
    </source>
</evidence>
<evidence type="ECO:0000256" key="3">
    <source>
        <dbReference type="ARBA" id="ARBA00022617"/>
    </source>
</evidence>
<dbReference type="InterPro" id="IPR036396">
    <property type="entry name" value="Cyt_P450_sf"/>
</dbReference>
<dbReference type="GO" id="GO:0004497">
    <property type="term" value="F:monooxygenase activity"/>
    <property type="evidence" value="ECO:0007669"/>
    <property type="project" value="UniProtKB-KW"/>
</dbReference>
<evidence type="ECO:0000256" key="9">
    <source>
        <dbReference type="RuleBase" id="RU000461"/>
    </source>
</evidence>
<reference evidence="11 12" key="1">
    <citation type="submission" date="2018-02" db="EMBL/GenBank/DDBJ databases">
        <title>The genomes of Aspergillus section Nigri reveals drivers in fungal speciation.</title>
        <authorList>
            <consortium name="DOE Joint Genome Institute"/>
            <person name="Vesth T.C."/>
            <person name="Nybo J."/>
            <person name="Theobald S."/>
            <person name="Brandl J."/>
            <person name="Frisvad J.C."/>
            <person name="Nielsen K.F."/>
            <person name="Lyhne E.K."/>
            <person name="Kogle M.E."/>
            <person name="Kuo A."/>
            <person name="Riley R."/>
            <person name="Clum A."/>
            <person name="Nolan M."/>
            <person name="Lipzen A."/>
            <person name="Salamov A."/>
            <person name="Henrissat B."/>
            <person name="Wiebenga A."/>
            <person name="De vries R.P."/>
            <person name="Grigoriev I.V."/>
            <person name="Mortensen U.H."/>
            <person name="Andersen M.R."/>
            <person name="Baker S.E."/>
        </authorList>
    </citation>
    <scope>NUCLEOTIDE SEQUENCE [LARGE SCALE GENOMIC DNA]</scope>
    <source>
        <strain evidence="11 12">CBS 707.79</strain>
    </source>
</reference>
<dbReference type="GO" id="GO:0020037">
    <property type="term" value="F:heme binding"/>
    <property type="evidence" value="ECO:0007669"/>
    <property type="project" value="InterPro"/>
</dbReference>
<dbReference type="InterPro" id="IPR001128">
    <property type="entry name" value="Cyt_P450"/>
</dbReference>
<evidence type="ECO:0000256" key="7">
    <source>
        <dbReference type="ARBA" id="ARBA00023033"/>
    </source>
</evidence>
<dbReference type="PRINTS" id="PR00463">
    <property type="entry name" value="EP450I"/>
</dbReference>
<evidence type="ECO:0000256" key="1">
    <source>
        <dbReference type="ARBA" id="ARBA00001971"/>
    </source>
</evidence>
<dbReference type="PANTHER" id="PTHR24305:SF210">
    <property type="entry name" value="CYTOCHROME P450 MONOOXYGENASE ASQL-RELATED"/>
    <property type="match status" value="1"/>
</dbReference>
<dbReference type="Gene3D" id="1.10.630.10">
    <property type="entry name" value="Cytochrome P450"/>
    <property type="match status" value="1"/>
</dbReference>
<protein>
    <submittedName>
        <fullName evidence="11">Benzoate 4-monooxygenase cytochrome P450</fullName>
    </submittedName>
</protein>
<feature type="transmembrane region" description="Helical" evidence="10">
    <location>
        <begin position="15"/>
        <end position="37"/>
    </location>
</feature>
<keyword evidence="4 8" id="KW-0479">Metal-binding</keyword>
<dbReference type="EMBL" id="KZ825856">
    <property type="protein sequence ID" value="PYH95259.1"/>
    <property type="molecule type" value="Genomic_DNA"/>
</dbReference>
<dbReference type="FunFam" id="1.10.630.10:FF:000047">
    <property type="entry name" value="Cytochrome P450 monooxygenase"/>
    <property type="match status" value="1"/>
</dbReference>
<evidence type="ECO:0000256" key="10">
    <source>
        <dbReference type="SAM" id="Phobius"/>
    </source>
</evidence>
<dbReference type="Pfam" id="PF00067">
    <property type="entry name" value="p450"/>
    <property type="match status" value="1"/>
</dbReference>
<keyword evidence="7 9" id="KW-0503">Monooxygenase</keyword>
<comment type="similarity">
    <text evidence="2 9">Belongs to the cytochrome P450 family.</text>
</comment>
<dbReference type="CDD" id="cd11058">
    <property type="entry name" value="CYP60B-like"/>
    <property type="match status" value="1"/>
</dbReference>
<dbReference type="InterPro" id="IPR017972">
    <property type="entry name" value="Cyt_P450_CS"/>
</dbReference>
<organism evidence="11 12">
    <name type="scientific">Aspergillus ellipticus CBS 707.79</name>
    <dbReference type="NCBI Taxonomy" id="1448320"/>
    <lineage>
        <taxon>Eukaryota</taxon>
        <taxon>Fungi</taxon>
        <taxon>Dikarya</taxon>
        <taxon>Ascomycota</taxon>
        <taxon>Pezizomycotina</taxon>
        <taxon>Eurotiomycetes</taxon>
        <taxon>Eurotiomycetidae</taxon>
        <taxon>Eurotiales</taxon>
        <taxon>Aspergillaceae</taxon>
        <taxon>Aspergillus</taxon>
        <taxon>Aspergillus subgen. Circumdati</taxon>
    </lineage>
</organism>
<dbReference type="OrthoDB" id="1470350at2759"/>
<keyword evidence="12" id="KW-1185">Reference proteome</keyword>